<dbReference type="STRING" id="41447.ENSSDUP00000028437"/>
<dbReference type="GO" id="GO:0034389">
    <property type="term" value="P:lipid droplet organization"/>
    <property type="evidence" value="ECO:0007669"/>
    <property type="project" value="TreeGrafter"/>
</dbReference>
<dbReference type="OMA" id="RAYKVSE"/>
<dbReference type="PANTHER" id="PTHR23129:SF3">
    <property type="entry name" value="FAT STORAGE-INDUCING TRANSMEMBRANE PROTEIN 1"/>
    <property type="match status" value="1"/>
</dbReference>
<proteinExistence type="predicted"/>
<evidence type="ECO:0000313" key="7">
    <source>
        <dbReference type="Ensembl" id="ENSSDUP00000028437.1"/>
    </source>
</evidence>
<dbReference type="PANTHER" id="PTHR23129">
    <property type="entry name" value="ACYL-COENZYME A DIPHOSPHATASE FITM2"/>
    <property type="match status" value="1"/>
</dbReference>
<dbReference type="GO" id="GO:0005789">
    <property type="term" value="C:endoplasmic reticulum membrane"/>
    <property type="evidence" value="ECO:0007669"/>
    <property type="project" value="UniProtKB-SubCell"/>
</dbReference>
<evidence type="ECO:0000313" key="8">
    <source>
        <dbReference type="Proteomes" id="UP000261420"/>
    </source>
</evidence>
<accession>A0A3B4VCW5</accession>
<dbReference type="AlphaFoldDB" id="A0A3B4VCW5"/>
<reference evidence="7" key="1">
    <citation type="submission" date="2025-08" db="UniProtKB">
        <authorList>
            <consortium name="Ensembl"/>
        </authorList>
    </citation>
    <scope>IDENTIFICATION</scope>
</reference>
<dbReference type="InterPro" id="IPR019388">
    <property type="entry name" value="FIT"/>
</dbReference>
<feature type="transmembrane region" description="Helical" evidence="6">
    <location>
        <begin position="197"/>
        <end position="217"/>
    </location>
</feature>
<feature type="transmembrane region" description="Helical" evidence="6">
    <location>
        <begin position="160"/>
        <end position="177"/>
    </location>
</feature>
<keyword evidence="5 6" id="KW-0472">Membrane</keyword>
<reference evidence="7" key="2">
    <citation type="submission" date="2025-09" db="UniProtKB">
        <authorList>
            <consortium name="Ensembl"/>
        </authorList>
    </citation>
    <scope>IDENTIFICATION</scope>
</reference>
<keyword evidence="3" id="KW-0256">Endoplasmic reticulum</keyword>
<feature type="transmembrane region" description="Helical" evidence="6">
    <location>
        <begin position="20"/>
        <end position="38"/>
    </location>
</feature>
<keyword evidence="8" id="KW-1185">Reference proteome</keyword>
<organism evidence="7 8">
    <name type="scientific">Seriola dumerili</name>
    <name type="common">Greater amberjack</name>
    <name type="synonym">Caranx dumerili</name>
    <dbReference type="NCBI Taxonomy" id="41447"/>
    <lineage>
        <taxon>Eukaryota</taxon>
        <taxon>Metazoa</taxon>
        <taxon>Chordata</taxon>
        <taxon>Craniata</taxon>
        <taxon>Vertebrata</taxon>
        <taxon>Euteleostomi</taxon>
        <taxon>Actinopterygii</taxon>
        <taxon>Neopterygii</taxon>
        <taxon>Teleostei</taxon>
        <taxon>Neoteleostei</taxon>
        <taxon>Acanthomorphata</taxon>
        <taxon>Carangaria</taxon>
        <taxon>Carangiformes</taxon>
        <taxon>Carangidae</taxon>
        <taxon>Seriola</taxon>
    </lineage>
</organism>
<evidence type="ECO:0000256" key="4">
    <source>
        <dbReference type="ARBA" id="ARBA00022989"/>
    </source>
</evidence>
<keyword evidence="2 6" id="KW-0812">Transmembrane</keyword>
<evidence type="ECO:0000256" key="5">
    <source>
        <dbReference type="ARBA" id="ARBA00023136"/>
    </source>
</evidence>
<evidence type="ECO:0000256" key="3">
    <source>
        <dbReference type="ARBA" id="ARBA00022824"/>
    </source>
</evidence>
<dbReference type="GO" id="GO:0010945">
    <property type="term" value="F:coenzyme A diphosphatase activity"/>
    <property type="evidence" value="ECO:0007669"/>
    <property type="project" value="InterPro"/>
</dbReference>
<keyword evidence="4 6" id="KW-1133">Transmembrane helix</keyword>
<sequence length="248" mass="27546">TVLEFVTNLLARILGSHPNFHLMLSGLVLFGPVLSFCVSKFSIFAATTTCTSFNPLGVGPGSSKVHSSSSTPSQPITPYLCPSTTSQTGVVGCLWWGCQRLMTLLEDTAGTCYEPMTVRQDTQRFASQGLPLLLLHEDQTKASCLKAYMVWRAYKVSEDILILCSCCLLLVEELSVFGPHIVQAKPLQRFPGAPFRFIFLLCVVLLVMWMFLLLCLLTHFPKFPYQQLGGALGYLVWKGLYQGWFDSN</sequence>
<dbReference type="GeneTree" id="ENSGT00530000063693"/>
<name>A0A3B4VCW5_SERDU</name>
<comment type="subcellular location">
    <subcellularLocation>
        <location evidence="1">Endoplasmic reticulum membrane</location>
        <topology evidence="1">Multi-pass membrane protein</topology>
    </subcellularLocation>
</comment>
<dbReference type="GO" id="GO:0008654">
    <property type="term" value="P:phospholipid biosynthetic process"/>
    <property type="evidence" value="ECO:0007669"/>
    <property type="project" value="TreeGrafter"/>
</dbReference>
<dbReference type="GO" id="GO:0019915">
    <property type="term" value="P:lipid storage"/>
    <property type="evidence" value="ECO:0007669"/>
    <property type="project" value="InterPro"/>
</dbReference>
<dbReference type="Ensembl" id="ENSSDUT00000028928.1">
    <property type="protein sequence ID" value="ENSSDUP00000028437.1"/>
    <property type="gene ID" value="ENSSDUG00000020534.1"/>
</dbReference>
<protein>
    <submittedName>
        <fullName evidence="7">Fat storage inducing transmembrane protein 1</fullName>
    </submittedName>
</protein>
<evidence type="ECO:0000256" key="1">
    <source>
        <dbReference type="ARBA" id="ARBA00004477"/>
    </source>
</evidence>
<dbReference type="Proteomes" id="UP000261420">
    <property type="component" value="Unplaced"/>
</dbReference>
<evidence type="ECO:0000256" key="2">
    <source>
        <dbReference type="ARBA" id="ARBA00022692"/>
    </source>
</evidence>
<evidence type="ECO:0000256" key="6">
    <source>
        <dbReference type="SAM" id="Phobius"/>
    </source>
</evidence>